<protein>
    <submittedName>
        <fullName evidence="2">SAM-dependent methyltransferase</fullName>
    </submittedName>
</protein>
<name>A0ABM8EHQ5_9BACT</name>
<dbReference type="GO" id="GO:0008168">
    <property type="term" value="F:methyltransferase activity"/>
    <property type="evidence" value="ECO:0007669"/>
    <property type="project" value="UniProtKB-KW"/>
</dbReference>
<dbReference type="PANTHER" id="PTHR45445:SF2">
    <property type="entry name" value="METHYLTRANSFERASE TYPE 11 DOMAIN-CONTAINING PROTEIN"/>
    <property type="match status" value="1"/>
</dbReference>
<dbReference type="InterPro" id="IPR029063">
    <property type="entry name" value="SAM-dependent_MTases_sf"/>
</dbReference>
<dbReference type="PANTHER" id="PTHR45445">
    <property type="match status" value="1"/>
</dbReference>
<feature type="domain" description="Methyltransferase type 11" evidence="1">
    <location>
        <begin position="113"/>
        <end position="232"/>
    </location>
</feature>
<dbReference type="GO" id="GO:0032259">
    <property type="term" value="P:methylation"/>
    <property type="evidence" value="ECO:0007669"/>
    <property type="project" value="UniProtKB-KW"/>
</dbReference>
<dbReference type="SUPFAM" id="SSF53335">
    <property type="entry name" value="S-adenosyl-L-methionine-dependent methyltransferases"/>
    <property type="match status" value="1"/>
</dbReference>
<dbReference type="Proteomes" id="UP001317705">
    <property type="component" value="Chromosome"/>
</dbReference>
<reference evidence="2 3" key="1">
    <citation type="submission" date="2022-12" db="EMBL/GenBank/DDBJ databases">
        <title>Polyphasic characterization of Geotalea uranireducens NIT-SL11 newly isolated from a complex of sewage sludge and microbially reduced graphene oxide.</title>
        <authorList>
            <person name="Xie L."/>
            <person name="Yoshida N."/>
            <person name="Meng L."/>
        </authorList>
    </citation>
    <scope>NUCLEOTIDE SEQUENCE [LARGE SCALE GENOMIC DNA]</scope>
    <source>
        <strain evidence="2 3">NIT-SL11</strain>
    </source>
</reference>
<dbReference type="RefSeq" id="WP_282002094.1">
    <property type="nucleotide sequence ID" value="NZ_AP027151.1"/>
</dbReference>
<dbReference type="Pfam" id="PF03966">
    <property type="entry name" value="Trm112p"/>
    <property type="match status" value="1"/>
</dbReference>
<proteinExistence type="predicted"/>
<dbReference type="SUPFAM" id="SSF158997">
    <property type="entry name" value="Trm112p-like"/>
    <property type="match status" value="1"/>
</dbReference>
<keyword evidence="2" id="KW-0808">Transferase</keyword>
<dbReference type="InterPro" id="IPR013216">
    <property type="entry name" value="Methyltransf_11"/>
</dbReference>
<sequence>MHRFLLPLLICPACLPKEQPLTLAGAVEADGEIDHGTLECRQCRRRFPIRDGIAVLLPDPATEPADSQWKYEEAGTLDSYLWSHFADLAGDRQAGDAYATWADCLAPRSAAALDAGCAVGRLTFEMAARSELAVGCDLSLAFIRTARRLAREGELTFSLPIEGNLRETFRCTLPPVWRHATVEFVVADALALPFPRESFSQLATLNLLDRVSYPLAHLYELNRVARTAGAALLFADPFSWSPAAAPEERWLGGTTAGPYPGRGLDNVRALLEGKDDVLRPPWRIGRRGEVSWKLRSHRNHCELITSQLLVAER</sequence>
<keyword evidence="3" id="KW-1185">Reference proteome</keyword>
<keyword evidence="2" id="KW-0489">Methyltransferase</keyword>
<evidence type="ECO:0000313" key="3">
    <source>
        <dbReference type="Proteomes" id="UP001317705"/>
    </source>
</evidence>
<dbReference type="Gene3D" id="2.20.25.10">
    <property type="match status" value="1"/>
</dbReference>
<organism evidence="2 3">
    <name type="scientific">Geotalea uraniireducens</name>
    <dbReference type="NCBI Taxonomy" id="351604"/>
    <lineage>
        <taxon>Bacteria</taxon>
        <taxon>Pseudomonadati</taxon>
        <taxon>Thermodesulfobacteriota</taxon>
        <taxon>Desulfuromonadia</taxon>
        <taxon>Geobacterales</taxon>
        <taxon>Geobacteraceae</taxon>
        <taxon>Geotalea</taxon>
    </lineage>
</organism>
<evidence type="ECO:0000259" key="1">
    <source>
        <dbReference type="Pfam" id="PF08241"/>
    </source>
</evidence>
<gene>
    <name evidence="2" type="ORF">GURASL_08640</name>
</gene>
<dbReference type="Pfam" id="PF08241">
    <property type="entry name" value="Methyltransf_11"/>
    <property type="match status" value="1"/>
</dbReference>
<dbReference type="Gene3D" id="3.40.50.150">
    <property type="entry name" value="Vaccinia Virus protein VP39"/>
    <property type="match status" value="1"/>
</dbReference>
<dbReference type="InterPro" id="IPR005651">
    <property type="entry name" value="Trm112-like"/>
</dbReference>
<evidence type="ECO:0000313" key="2">
    <source>
        <dbReference type="EMBL" id="BDV41941.1"/>
    </source>
</evidence>
<accession>A0ABM8EHQ5</accession>
<dbReference type="EMBL" id="AP027151">
    <property type="protein sequence ID" value="BDV41941.1"/>
    <property type="molecule type" value="Genomic_DNA"/>
</dbReference>